<evidence type="ECO:0000313" key="18">
    <source>
        <dbReference type="RefSeq" id="XP_033764822.1"/>
    </source>
</evidence>
<keyword evidence="14" id="KW-0131">Cell cycle</keyword>
<keyword evidence="8" id="KW-0493">Microtubule</keyword>
<evidence type="ECO:0000256" key="6">
    <source>
        <dbReference type="ARBA" id="ARBA00022490"/>
    </source>
</evidence>
<dbReference type="GO" id="GO:0072686">
    <property type="term" value="C:mitotic spindle"/>
    <property type="evidence" value="ECO:0007669"/>
    <property type="project" value="InterPro"/>
</dbReference>
<keyword evidence="11" id="KW-0995">Kinetochore</keyword>
<reference evidence="18" key="1">
    <citation type="journal article" date="2017" name="Nat. Genet.">
        <title>Contrasting evolutionary genome dynamics between domesticated and wild yeasts.</title>
        <authorList>
            <person name="Yue J.X."/>
            <person name="Li J."/>
            <person name="Aigrain L."/>
            <person name="Hallin J."/>
            <person name="Persson K."/>
            <person name="Oliver K."/>
            <person name="Bergstrom A."/>
            <person name="Coupland P."/>
            <person name="Warringer J."/>
            <person name="Lagomarsino M.C."/>
            <person name="Fischer G."/>
            <person name="Durbin R."/>
            <person name="Liti G."/>
        </authorList>
    </citation>
    <scope>NUCLEOTIDE SEQUENCE</scope>
    <source>
        <strain evidence="18">CBS432</strain>
    </source>
</reference>
<dbReference type="Pfam" id="PF08656">
    <property type="entry name" value="DASH_Dad3"/>
    <property type="match status" value="1"/>
</dbReference>
<dbReference type="GO" id="GO:0051301">
    <property type="term" value="P:cell division"/>
    <property type="evidence" value="ECO:0007669"/>
    <property type="project" value="UniProtKB-KW"/>
</dbReference>
<keyword evidence="6" id="KW-0963">Cytoplasm</keyword>
<name>A0A8B8UM35_SACPA</name>
<accession>A0A8B8UM35</accession>
<keyword evidence="12" id="KW-0206">Cytoskeleton</keyword>
<dbReference type="KEGG" id="spao:SPAR_B03290"/>
<dbReference type="PANTHER" id="PTHR28017">
    <property type="entry name" value="DASH COMPLEX SUBUNIT DAD3"/>
    <property type="match status" value="1"/>
</dbReference>
<evidence type="ECO:0000256" key="17">
    <source>
        <dbReference type="ARBA" id="ARBA00044305"/>
    </source>
</evidence>
<evidence type="ECO:0000256" key="14">
    <source>
        <dbReference type="ARBA" id="ARBA00023306"/>
    </source>
</evidence>
<protein>
    <recommendedName>
        <fullName evidence="16">DASH complex subunit DAD3</fullName>
    </recommendedName>
    <alternativeName>
        <fullName evidence="17">Outer kinetochore protein DAD3</fullName>
    </alternativeName>
</protein>
<evidence type="ECO:0000256" key="3">
    <source>
        <dbReference type="ARBA" id="ARBA00004629"/>
    </source>
</evidence>
<evidence type="ECO:0000256" key="2">
    <source>
        <dbReference type="ARBA" id="ARBA00004186"/>
    </source>
</evidence>
<dbReference type="RefSeq" id="XP_033764822.1">
    <property type="nucleotide sequence ID" value="XM_033908931.1"/>
</dbReference>
<evidence type="ECO:0000256" key="12">
    <source>
        <dbReference type="ARBA" id="ARBA00023212"/>
    </source>
</evidence>
<comment type="subcellular location">
    <subcellularLocation>
        <location evidence="3">Chromosome</location>
        <location evidence="3">Centromere</location>
        <location evidence="3">Kinetochore</location>
    </subcellularLocation>
    <subcellularLocation>
        <location evidence="2">Cytoplasm</location>
        <location evidence="2">Cytoskeleton</location>
        <location evidence="2">Spindle</location>
    </subcellularLocation>
    <subcellularLocation>
        <location evidence="1">Nucleus</location>
    </subcellularLocation>
</comment>
<evidence type="ECO:0000256" key="7">
    <source>
        <dbReference type="ARBA" id="ARBA00022618"/>
    </source>
</evidence>
<proteinExistence type="inferred from homology"/>
<evidence type="ECO:0000256" key="15">
    <source>
        <dbReference type="ARBA" id="ARBA00023328"/>
    </source>
</evidence>
<dbReference type="VEuPathDB" id="FungiDB:SPAR_B03290"/>
<dbReference type="OrthoDB" id="2443965at2759"/>
<evidence type="ECO:0000256" key="13">
    <source>
        <dbReference type="ARBA" id="ARBA00023242"/>
    </source>
</evidence>
<evidence type="ECO:0000256" key="16">
    <source>
        <dbReference type="ARBA" id="ARBA00044179"/>
    </source>
</evidence>
<dbReference type="InterPro" id="IPR013965">
    <property type="entry name" value="DASH_Dad3"/>
</dbReference>
<gene>
    <name evidence="18" type="primary">DAD3</name>
    <name evidence="18" type="ORF">SPAR_B03290</name>
</gene>
<keyword evidence="5" id="KW-0158">Chromosome</keyword>
<evidence type="ECO:0000256" key="9">
    <source>
        <dbReference type="ARBA" id="ARBA00022776"/>
    </source>
</evidence>
<reference evidence="18" key="3">
    <citation type="submission" date="2025-07" db="EMBL/GenBank/DDBJ databases">
        <authorList>
            <consortium name="NCBI Genome Project"/>
        </authorList>
    </citation>
    <scope>NUCLEOTIDE SEQUENCE</scope>
    <source>
        <strain evidence="18">CBS432</strain>
    </source>
</reference>
<organism evidence="18">
    <name type="scientific">Saccharomyces paradoxus</name>
    <name type="common">Yeast</name>
    <name type="synonym">Saccharomyces douglasii</name>
    <dbReference type="NCBI Taxonomy" id="27291"/>
    <lineage>
        <taxon>Eukaryota</taxon>
        <taxon>Fungi</taxon>
        <taxon>Dikarya</taxon>
        <taxon>Ascomycota</taxon>
        <taxon>Saccharomycotina</taxon>
        <taxon>Saccharomycetes</taxon>
        <taxon>Saccharomycetales</taxon>
        <taxon>Saccharomycetaceae</taxon>
        <taxon>Saccharomyces</taxon>
    </lineage>
</organism>
<evidence type="ECO:0000256" key="5">
    <source>
        <dbReference type="ARBA" id="ARBA00022454"/>
    </source>
</evidence>
<dbReference type="GeneID" id="54629013"/>
<evidence type="ECO:0000256" key="4">
    <source>
        <dbReference type="ARBA" id="ARBA00006277"/>
    </source>
</evidence>
<dbReference type="GO" id="GO:0042729">
    <property type="term" value="C:DASH complex"/>
    <property type="evidence" value="ECO:0007669"/>
    <property type="project" value="InterPro"/>
</dbReference>
<comment type="similarity">
    <text evidence="4">Belongs to the DASH complex DAD3 family.</text>
</comment>
<keyword evidence="15" id="KW-0137">Centromere</keyword>
<evidence type="ECO:0000256" key="1">
    <source>
        <dbReference type="ARBA" id="ARBA00004123"/>
    </source>
</evidence>
<dbReference type="AlphaFoldDB" id="A0A8B8UM35"/>
<reference evidence="18" key="2">
    <citation type="submission" date="2020-01" db="EMBL/GenBank/DDBJ databases">
        <title>Population-level Yeast Reference Genomes.</title>
        <authorList>
            <person name="Yue J.-X."/>
        </authorList>
    </citation>
    <scope>NUCLEOTIDE SEQUENCE</scope>
    <source>
        <strain evidence="18">CBS432</strain>
    </source>
</reference>
<keyword evidence="13" id="KW-0539">Nucleus</keyword>
<dbReference type="GO" id="GO:0051010">
    <property type="term" value="F:microtubule plus-end binding"/>
    <property type="evidence" value="ECO:0007669"/>
    <property type="project" value="TreeGrafter"/>
</dbReference>
<sequence>MEHTLSPLQQEVLNKYKQLSLDLKALDETIKQLNHSQHRQQHTQQETVSPDEILQEMRDIEVKIGLVGTLLKGSVYSLILQRKQEQESLGSNSNQ</sequence>
<evidence type="ECO:0000256" key="8">
    <source>
        <dbReference type="ARBA" id="ARBA00022701"/>
    </source>
</evidence>
<keyword evidence="10" id="KW-0159">Chromosome partition</keyword>
<evidence type="ECO:0000256" key="10">
    <source>
        <dbReference type="ARBA" id="ARBA00022829"/>
    </source>
</evidence>
<dbReference type="GO" id="GO:0008608">
    <property type="term" value="P:attachment of spindle microtubules to kinetochore"/>
    <property type="evidence" value="ECO:0007669"/>
    <property type="project" value="InterPro"/>
</dbReference>
<keyword evidence="9" id="KW-0498">Mitosis</keyword>
<dbReference type="GO" id="GO:0005874">
    <property type="term" value="C:microtubule"/>
    <property type="evidence" value="ECO:0007669"/>
    <property type="project" value="UniProtKB-KW"/>
</dbReference>
<reference evidence="18" key="4">
    <citation type="submission" date="2025-08" db="UniProtKB">
        <authorList>
            <consortium name="RefSeq"/>
        </authorList>
    </citation>
    <scope>IDENTIFICATION</scope>
    <source>
        <strain evidence="18">CBS432</strain>
    </source>
</reference>
<evidence type="ECO:0000256" key="11">
    <source>
        <dbReference type="ARBA" id="ARBA00022838"/>
    </source>
</evidence>
<keyword evidence="7" id="KW-0132">Cell division</keyword>
<dbReference type="PANTHER" id="PTHR28017:SF1">
    <property type="entry name" value="DASH COMPLEX SUBUNIT DAD3"/>
    <property type="match status" value="1"/>
</dbReference>